<feature type="transmembrane region" description="Helical" evidence="7">
    <location>
        <begin position="337"/>
        <end position="359"/>
    </location>
</feature>
<dbReference type="EMBL" id="PKMI01000020">
    <property type="protein sequence ID" value="RBA15858.1"/>
    <property type="molecule type" value="Genomic_DNA"/>
</dbReference>
<feature type="transmembrane region" description="Helical" evidence="7">
    <location>
        <begin position="105"/>
        <end position="126"/>
    </location>
</feature>
<sequence>MFSLPAGYLADRLGCRRLIYLAGLLLLLVATALFAFGRSILVLIVARVLQGMSAAIVWSVGFAMVLESVGKEKFGEALGAVYSFSTIAELTAPILGGILYDAVGISAVFAIAMGITSVDLIMRLLVIEHDVAKDNMDSNESYLSGEESESASHATENEPLLPRDVEIKYKVCGDTKSWLRAMPVLYCFRNASFLMSMMTSFTQAMIISMFDATIPTEADTLLRFSSLQVGLLFIALVAPCTIFGWFCGRLVDKHGTKYISTIGYGFLAPCLALMGLPSLDVIDRNIKAIVYCIVLALDGVGLAIINLPGFVEASDVMKKYEAANPALFGDHGCYAQLYGFNSFFFFSGLTAGPLVSGFLKDHLGYGGMGIRFGIASAAVAILSYMFMGEDL</sequence>
<dbReference type="AlphaFoldDB" id="A0A365N5I7"/>
<evidence type="ECO:0000256" key="3">
    <source>
        <dbReference type="ARBA" id="ARBA00022692"/>
    </source>
</evidence>
<feature type="transmembrane region" description="Helical" evidence="7">
    <location>
        <begin position="288"/>
        <end position="311"/>
    </location>
</feature>
<evidence type="ECO:0000313" key="10">
    <source>
        <dbReference type="Proteomes" id="UP000251714"/>
    </source>
</evidence>
<organism evidence="9 10">
    <name type="scientific">Gibberella intermedia</name>
    <name type="common">Bulb rot disease fungus</name>
    <name type="synonym">Fusarium proliferatum</name>
    <dbReference type="NCBI Taxonomy" id="948311"/>
    <lineage>
        <taxon>Eukaryota</taxon>
        <taxon>Fungi</taxon>
        <taxon>Dikarya</taxon>
        <taxon>Ascomycota</taxon>
        <taxon>Pezizomycotina</taxon>
        <taxon>Sordariomycetes</taxon>
        <taxon>Hypocreomycetidae</taxon>
        <taxon>Hypocreales</taxon>
        <taxon>Nectriaceae</taxon>
        <taxon>Fusarium</taxon>
        <taxon>Fusarium fujikuroi species complex</taxon>
    </lineage>
</organism>
<keyword evidence="6" id="KW-0325">Glycoprotein</keyword>
<evidence type="ECO:0000256" key="6">
    <source>
        <dbReference type="ARBA" id="ARBA00023180"/>
    </source>
</evidence>
<dbReference type="PROSITE" id="PS50850">
    <property type="entry name" value="MFS"/>
    <property type="match status" value="1"/>
</dbReference>
<dbReference type="InterPro" id="IPR036259">
    <property type="entry name" value="MFS_trans_sf"/>
</dbReference>
<feature type="domain" description="Major facilitator superfamily (MFS) profile" evidence="8">
    <location>
        <begin position="1"/>
        <end position="391"/>
    </location>
</feature>
<dbReference type="CDD" id="cd17325">
    <property type="entry name" value="MFS_MdtG_SLC18_like"/>
    <property type="match status" value="1"/>
</dbReference>
<keyword evidence="2" id="KW-0813">Transport</keyword>
<reference evidence="9 10" key="1">
    <citation type="submission" date="2017-12" db="EMBL/GenBank/DDBJ databases">
        <title>Genome sequence of the mycotoxigenic crop pathogen Fusarium proliferatum, strain ITEM 2341 from Date Palm.</title>
        <authorList>
            <person name="Almiman B.F."/>
            <person name="Shittu T.A."/>
            <person name="Muthumeenakshi S."/>
            <person name="Baroncelli R."/>
            <person name="Sreenivasaprasada S."/>
        </authorList>
    </citation>
    <scope>NUCLEOTIDE SEQUENCE [LARGE SCALE GENOMIC DNA]</scope>
    <source>
        <strain evidence="9 10">ITEM 2341</strain>
    </source>
</reference>
<proteinExistence type="predicted"/>
<feature type="transmembrane region" description="Helical" evidence="7">
    <location>
        <begin position="78"/>
        <end position="99"/>
    </location>
</feature>
<evidence type="ECO:0000259" key="8">
    <source>
        <dbReference type="PROSITE" id="PS50850"/>
    </source>
</evidence>
<comment type="subcellular location">
    <subcellularLocation>
        <location evidence="1">Membrane</location>
        <topology evidence="1">Multi-pass membrane protein</topology>
    </subcellularLocation>
</comment>
<evidence type="ECO:0000313" key="9">
    <source>
        <dbReference type="EMBL" id="RBA15858.1"/>
    </source>
</evidence>
<protein>
    <submittedName>
        <fullName evidence="9">Membrane transporter</fullName>
    </submittedName>
</protein>
<evidence type="ECO:0000256" key="2">
    <source>
        <dbReference type="ARBA" id="ARBA00022448"/>
    </source>
</evidence>
<evidence type="ECO:0000256" key="4">
    <source>
        <dbReference type="ARBA" id="ARBA00022989"/>
    </source>
</evidence>
<dbReference type="InterPro" id="IPR020846">
    <property type="entry name" value="MFS_dom"/>
</dbReference>
<dbReference type="PANTHER" id="PTHR23506">
    <property type="entry name" value="GH10249P"/>
    <property type="match status" value="1"/>
</dbReference>
<feature type="transmembrane region" description="Helical" evidence="7">
    <location>
        <begin position="227"/>
        <end position="246"/>
    </location>
</feature>
<feature type="transmembrane region" description="Helical" evidence="7">
    <location>
        <begin position="365"/>
        <end position="387"/>
    </location>
</feature>
<dbReference type="InterPro" id="IPR011701">
    <property type="entry name" value="MFS"/>
</dbReference>
<dbReference type="SUPFAM" id="SSF103473">
    <property type="entry name" value="MFS general substrate transporter"/>
    <property type="match status" value="1"/>
</dbReference>
<keyword evidence="5 7" id="KW-0472">Membrane</keyword>
<evidence type="ECO:0000256" key="7">
    <source>
        <dbReference type="SAM" id="Phobius"/>
    </source>
</evidence>
<dbReference type="PANTHER" id="PTHR23506:SF37">
    <property type="entry name" value="MAJOR FACILITATOR SUPERFAMILY (MFS) PROFILE DOMAIN-CONTAINING PROTEIN"/>
    <property type="match status" value="1"/>
</dbReference>
<keyword evidence="4 7" id="KW-1133">Transmembrane helix</keyword>
<dbReference type="Gene3D" id="1.20.1250.20">
    <property type="entry name" value="MFS general substrate transporter like domains"/>
    <property type="match status" value="2"/>
</dbReference>
<name>A0A365N5I7_GIBIN</name>
<feature type="transmembrane region" description="Helical" evidence="7">
    <location>
        <begin position="18"/>
        <end position="36"/>
    </location>
</feature>
<evidence type="ECO:0000256" key="1">
    <source>
        <dbReference type="ARBA" id="ARBA00004141"/>
    </source>
</evidence>
<evidence type="ECO:0000256" key="5">
    <source>
        <dbReference type="ARBA" id="ARBA00023136"/>
    </source>
</evidence>
<keyword evidence="3 7" id="KW-0812">Transmembrane</keyword>
<accession>A0A365N5I7</accession>
<feature type="transmembrane region" description="Helical" evidence="7">
    <location>
        <begin position="42"/>
        <end position="66"/>
    </location>
</feature>
<feature type="transmembrane region" description="Helical" evidence="7">
    <location>
        <begin position="186"/>
        <end position="207"/>
    </location>
</feature>
<dbReference type="GO" id="GO:0022857">
    <property type="term" value="F:transmembrane transporter activity"/>
    <property type="evidence" value="ECO:0007669"/>
    <property type="project" value="InterPro"/>
</dbReference>
<dbReference type="GO" id="GO:0016020">
    <property type="term" value="C:membrane"/>
    <property type="evidence" value="ECO:0007669"/>
    <property type="project" value="UniProtKB-SubCell"/>
</dbReference>
<feature type="transmembrane region" description="Helical" evidence="7">
    <location>
        <begin position="258"/>
        <end position="276"/>
    </location>
</feature>
<gene>
    <name evidence="9" type="ORF">FPRO05_12079</name>
</gene>
<dbReference type="InterPro" id="IPR050930">
    <property type="entry name" value="MFS_Vesicular_Transporter"/>
</dbReference>
<dbReference type="Pfam" id="PF07690">
    <property type="entry name" value="MFS_1"/>
    <property type="match status" value="1"/>
</dbReference>
<comment type="caution">
    <text evidence="9">The sequence shown here is derived from an EMBL/GenBank/DDBJ whole genome shotgun (WGS) entry which is preliminary data.</text>
</comment>
<dbReference type="Proteomes" id="UP000251714">
    <property type="component" value="Unassembled WGS sequence"/>
</dbReference>